<comment type="caution">
    <text evidence="5">The sequence shown here is derived from an EMBL/GenBank/DDBJ whole genome shotgun (WGS) entry which is preliminary data.</text>
</comment>
<dbReference type="EMBL" id="MHJJ01000007">
    <property type="protein sequence ID" value="OGY65763.1"/>
    <property type="molecule type" value="Genomic_DNA"/>
</dbReference>
<proteinExistence type="inferred from homology"/>
<accession>A0A1G1ZM86</accession>
<name>A0A1G1ZM86_9BACT</name>
<sequence>MEHAWSFYKFVPKEAPKITGRVDIKTAKLEELSQRLTDLKSIREEISSFLVSGAETGELLEIIFGGALAARASDIHFEPEETKIKLRFRIDGLLHDISDDTPLEVYPLLVSRVKLLASLKINVQNEPQDGRFTINLEKYEIESRISIIPAEYGETIVIRILDPRIIQVELKDLGLRKDDLTIVEKELKEPNGMVLNTGPTGAGKTTTLYAFLRFVKKPEIKIITIEDPIEYHLDGIEQTQVEPGTGYTFVKGLSSIMRQDPDIILVGEIRDQETVGIALQAALTGHLVFSTVHANSAAGAVPRLLDLGARPQSIGPALNLVIAQRLVRRLCDNCKMPQPITPDLKNKIKKFLTNLPERVDRSDFEEIKIFIHRGCSQCHNLGYKGRVGIFELLEVGDEMENLITQNASEPVIHEFAIKQGMTTLWQDGILKVISGVTSFEEVEKATGPLKF</sequence>
<keyword evidence="2" id="KW-0547">Nucleotide-binding</keyword>
<dbReference type="InterPro" id="IPR001482">
    <property type="entry name" value="T2SS/T4SS_dom"/>
</dbReference>
<feature type="domain" description="Bacterial type II secretion system protein E" evidence="4">
    <location>
        <begin position="257"/>
        <end position="271"/>
    </location>
</feature>
<dbReference type="STRING" id="1798407.A3A16_03800"/>
<dbReference type="Pfam" id="PF00437">
    <property type="entry name" value="T2SSE"/>
    <property type="match status" value="1"/>
</dbReference>
<evidence type="ECO:0000256" key="1">
    <source>
        <dbReference type="ARBA" id="ARBA00006611"/>
    </source>
</evidence>
<evidence type="ECO:0000313" key="6">
    <source>
        <dbReference type="Proteomes" id="UP000177942"/>
    </source>
</evidence>
<keyword evidence="3" id="KW-0067">ATP-binding</keyword>
<dbReference type="GO" id="GO:0005524">
    <property type="term" value="F:ATP binding"/>
    <property type="evidence" value="ECO:0007669"/>
    <property type="project" value="UniProtKB-KW"/>
</dbReference>
<dbReference type="CDD" id="cd01129">
    <property type="entry name" value="PulE-GspE-like"/>
    <property type="match status" value="1"/>
</dbReference>
<gene>
    <name evidence="5" type="ORF">A3A16_03800</name>
</gene>
<evidence type="ECO:0000256" key="3">
    <source>
        <dbReference type="ARBA" id="ARBA00022840"/>
    </source>
</evidence>
<comment type="similarity">
    <text evidence="1">Belongs to the GSP E family.</text>
</comment>
<dbReference type="PANTHER" id="PTHR30258:SF3">
    <property type="entry name" value="SLL1921 PROTEIN"/>
    <property type="match status" value="1"/>
</dbReference>
<evidence type="ECO:0000313" key="5">
    <source>
        <dbReference type="EMBL" id="OGY65763.1"/>
    </source>
</evidence>
<reference evidence="5 6" key="1">
    <citation type="journal article" date="2016" name="Nat. Commun.">
        <title>Thousands of microbial genomes shed light on interconnected biogeochemical processes in an aquifer system.</title>
        <authorList>
            <person name="Anantharaman K."/>
            <person name="Brown C.T."/>
            <person name="Hug L.A."/>
            <person name="Sharon I."/>
            <person name="Castelle C.J."/>
            <person name="Probst A.J."/>
            <person name="Thomas B.C."/>
            <person name="Singh A."/>
            <person name="Wilkins M.J."/>
            <person name="Karaoz U."/>
            <person name="Brodie E.L."/>
            <person name="Williams K.H."/>
            <person name="Hubbard S.S."/>
            <person name="Banfield J.F."/>
        </authorList>
    </citation>
    <scope>NUCLEOTIDE SEQUENCE [LARGE SCALE GENOMIC DNA]</scope>
</reference>
<dbReference type="Proteomes" id="UP000177942">
    <property type="component" value="Unassembled WGS sequence"/>
</dbReference>
<evidence type="ECO:0000256" key="2">
    <source>
        <dbReference type="ARBA" id="ARBA00022741"/>
    </source>
</evidence>
<dbReference type="GO" id="GO:0005886">
    <property type="term" value="C:plasma membrane"/>
    <property type="evidence" value="ECO:0007669"/>
    <property type="project" value="TreeGrafter"/>
</dbReference>
<organism evidence="5 6">
    <name type="scientific">Candidatus Harrisonbacteria bacterium RIFCSPLOWO2_01_FULL_44_18</name>
    <dbReference type="NCBI Taxonomy" id="1798407"/>
    <lineage>
        <taxon>Bacteria</taxon>
        <taxon>Candidatus Harrisoniibacteriota</taxon>
    </lineage>
</organism>
<dbReference type="GO" id="GO:0016887">
    <property type="term" value="F:ATP hydrolysis activity"/>
    <property type="evidence" value="ECO:0007669"/>
    <property type="project" value="TreeGrafter"/>
</dbReference>
<dbReference type="Gene3D" id="3.40.50.300">
    <property type="entry name" value="P-loop containing nucleotide triphosphate hydrolases"/>
    <property type="match status" value="1"/>
</dbReference>
<dbReference type="InterPro" id="IPR027417">
    <property type="entry name" value="P-loop_NTPase"/>
</dbReference>
<dbReference type="AlphaFoldDB" id="A0A1G1ZM86"/>
<dbReference type="Gene3D" id="3.30.450.90">
    <property type="match status" value="1"/>
</dbReference>
<dbReference type="PROSITE" id="PS00662">
    <property type="entry name" value="T2SP_E"/>
    <property type="match status" value="1"/>
</dbReference>
<protein>
    <recommendedName>
        <fullName evidence="4">Bacterial type II secretion system protein E domain-containing protein</fullName>
    </recommendedName>
</protein>
<dbReference type="SUPFAM" id="SSF52540">
    <property type="entry name" value="P-loop containing nucleoside triphosphate hydrolases"/>
    <property type="match status" value="1"/>
</dbReference>
<dbReference type="PANTHER" id="PTHR30258">
    <property type="entry name" value="TYPE II SECRETION SYSTEM PROTEIN GSPE-RELATED"/>
    <property type="match status" value="1"/>
</dbReference>
<evidence type="ECO:0000259" key="4">
    <source>
        <dbReference type="PROSITE" id="PS00662"/>
    </source>
</evidence>